<dbReference type="Gene3D" id="3.30.390.10">
    <property type="entry name" value="Enolase-like, N-terminal domain"/>
    <property type="match status" value="1"/>
</dbReference>
<dbReference type="PANTHER" id="PTHR48080">
    <property type="entry name" value="D-GALACTONATE DEHYDRATASE-RELATED"/>
    <property type="match status" value="1"/>
</dbReference>
<dbReference type="Pfam" id="PF13378">
    <property type="entry name" value="MR_MLE_C"/>
    <property type="match status" value="1"/>
</dbReference>
<organism evidence="3 4">
    <name type="scientific">Antarctobacter heliothermus</name>
    <dbReference type="NCBI Taxonomy" id="74033"/>
    <lineage>
        <taxon>Bacteria</taxon>
        <taxon>Pseudomonadati</taxon>
        <taxon>Pseudomonadota</taxon>
        <taxon>Alphaproteobacteria</taxon>
        <taxon>Rhodobacterales</taxon>
        <taxon>Roseobacteraceae</taxon>
        <taxon>Antarctobacter</taxon>
    </lineage>
</organism>
<dbReference type="AlphaFoldDB" id="A0A239FW13"/>
<dbReference type="GO" id="GO:0016829">
    <property type="term" value="F:lyase activity"/>
    <property type="evidence" value="ECO:0007669"/>
    <property type="project" value="UniProtKB-KW"/>
</dbReference>
<dbReference type="SUPFAM" id="SSF54826">
    <property type="entry name" value="Enolase N-terminal domain-like"/>
    <property type="match status" value="1"/>
</dbReference>
<dbReference type="InterPro" id="IPR013342">
    <property type="entry name" value="Mandelate_racemase_C"/>
</dbReference>
<dbReference type="GO" id="GO:0000287">
    <property type="term" value="F:magnesium ion binding"/>
    <property type="evidence" value="ECO:0007669"/>
    <property type="project" value="UniProtKB-ARBA"/>
</dbReference>
<evidence type="ECO:0000256" key="1">
    <source>
        <dbReference type="ARBA" id="ARBA00023239"/>
    </source>
</evidence>
<dbReference type="SFLD" id="SFLDS00001">
    <property type="entry name" value="Enolase"/>
    <property type="match status" value="1"/>
</dbReference>
<protein>
    <submittedName>
        <fullName evidence="3">L-alanine-DL-glutamate epimerase</fullName>
    </submittedName>
</protein>
<dbReference type="InterPro" id="IPR018110">
    <property type="entry name" value="Mandel_Rmase/mucon_lact_enz_CS"/>
</dbReference>
<evidence type="ECO:0000313" key="4">
    <source>
        <dbReference type="Proteomes" id="UP000198440"/>
    </source>
</evidence>
<evidence type="ECO:0000313" key="3">
    <source>
        <dbReference type="EMBL" id="SNS60718.1"/>
    </source>
</evidence>
<dbReference type="GO" id="GO:0009063">
    <property type="term" value="P:amino acid catabolic process"/>
    <property type="evidence" value="ECO:0007669"/>
    <property type="project" value="InterPro"/>
</dbReference>
<proteinExistence type="predicted"/>
<dbReference type="InterPro" id="IPR029017">
    <property type="entry name" value="Enolase-like_N"/>
</dbReference>
<evidence type="ECO:0000259" key="2">
    <source>
        <dbReference type="SMART" id="SM00922"/>
    </source>
</evidence>
<accession>A0A239FW13</accession>
<dbReference type="SFLD" id="SFLDG00179">
    <property type="entry name" value="mandelate_racemase"/>
    <property type="match status" value="1"/>
</dbReference>
<dbReference type="OrthoDB" id="9802699at2"/>
<dbReference type="PROSITE" id="PS00909">
    <property type="entry name" value="MR_MLE_2"/>
    <property type="match status" value="1"/>
</dbReference>
<keyword evidence="1" id="KW-0456">Lyase</keyword>
<dbReference type="SMART" id="SM00922">
    <property type="entry name" value="MR_MLE"/>
    <property type="match status" value="1"/>
</dbReference>
<dbReference type="InterPro" id="IPR013341">
    <property type="entry name" value="Mandelate_racemase_N_dom"/>
</dbReference>
<sequence length="393" mass="42327">MTQSTAAPALSRLDVHVFRVPLDRPVVTSFGAMRDRPAVFVRLEDADGVFGWGEVFANWPAAGAEHRARLLVEDMGDLLIGQRFAHRSDLFHQLTDRTRIRALQCREWGPFDQVIAGLDTAIHDLMARRSGQSLALFLNPDAPPSVPAYASGIHIRDAAEVIARCREAGHDAFKIKTGFDLPRDIADTLQIAASLAPGERLFADANQGWDADQAIAYLQGLAECPLGWLEEPIIATAAPEAWEHVRRASAVPLAGGENIAGLDAFDHAIAAATFGYLQPDLAKWGGITGCEWVARRALASGATYCPHFLGGGIGLLASAAVLAAVGGRGLLEVDVNPNPLREGFDLFRPRQPRNCLHLPQAPGLGITTLPEALHSFQTLHATLTTSGPRYRSP</sequence>
<dbReference type="Pfam" id="PF02746">
    <property type="entry name" value="MR_MLE_N"/>
    <property type="match status" value="1"/>
</dbReference>
<dbReference type="InterPro" id="IPR036849">
    <property type="entry name" value="Enolase-like_C_sf"/>
</dbReference>
<dbReference type="EMBL" id="FZON01000022">
    <property type="protein sequence ID" value="SNS60718.1"/>
    <property type="molecule type" value="Genomic_DNA"/>
</dbReference>
<dbReference type="PANTHER" id="PTHR48080:SF2">
    <property type="entry name" value="D-GALACTONATE DEHYDRATASE"/>
    <property type="match status" value="1"/>
</dbReference>
<dbReference type="InterPro" id="IPR034593">
    <property type="entry name" value="DgoD-like"/>
</dbReference>
<dbReference type="Gene3D" id="3.20.20.120">
    <property type="entry name" value="Enolase-like C-terminal domain"/>
    <property type="match status" value="1"/>
</dbReference>
<dbReference type="InterPro" id="IPR029065">
    <property type="entry name" value="Enolase_C-like"/>
</dbReference>
<dbReference type="RefSeq" id="WP_089278256.1">
    <property type="nucleotide sequence ID" value="NZ_FZON01000022.1"/>
</dbReference>
<dbReference type="Proteomes" id="UP000198440">
    <property type="component" value="Unassembled WGS sequence"/>
</dbReference>
<dbReference type="SUPFAM" id="SSF51604">
    <property type="entry name" value="Enolase C-terminal domain-like"/>
    <property type="match status" value="1"/>
</dbReference>
<dbReference type="CDD" id="cd03316">
    <property type="entry name" value="MR_like"/>
    <property type="match status" value="1"/>
</dbReference>
<feature type="domain" description="Mandelate racemase/muconate lactonizing enzyme C-terminal" evidence="2">
    <location>
        <begin position="155"/>
        <end position="252"/>
    </location>
</feature>
<reference evidence="3 4" key="1">
    <citation type="submission" date="2017-06" db="EMBL/GenBank/DDBJ databases">
        <authorList>
            <person name="Kim H.J."/>
            <person name="Triplett B.A."/>
        </authorList>
    </citation>
    <scope>NUCLEOTIDE SEQUENCE [LARGE SCALE GENOMIC DNA]</scope>
    <source>
        <strain evidence="3 4">DSM 11445</strain>
    </source>
</reference>
<gene>
    <name evidence="3" type="ORF">SAMN04488078_102250</name>
</gene>
<name>A0A239FW13_9RHOB</name>